<keyword evidence="6" id="KW-0256">Endoplasmic reticulum</keyword>
<evidence type="ECO:0000256" key="2">
    <source>
        <dbReference type="ARBA" id="ARBA00007984"/>
    </source>
</evidence>
<evidence type="ECO:0000313" key="13">
    <source>
        <dbReference type="Proteomes" id="UP001233999"/>
    </source>
</evidence>
<dbReference type="EMBL" id="JASPKZ010000424">
    <property type="protein sequence ID" value="KAJ9600398.1"/>
    <property type="molecule type" value="Genomic_DNA"/>
</dbReference>
<feature type="non-terminal residue" evidence="12">
    <location>
        <position position="450"/>
    </location>
</feature>
<organism evidence="12 13">
    <name type="scientific">Diploptera punctata</name>
    <name type="common">Pacific beetle cockroach</name>
    <dbReference type="NCBI Taxonomy" id="6984"/>
    <lineage>
        <taxon>Eukaryota</taxon>
        <taxon>Metazoa</taxon>
        <taxon>Ecdysozoa</taxon>
        <taxon>Arthropoda</taxon>
        <taxon>Hexapoda</taxon>
        <taxon>Insecta</taxon>
        <taxon>Pterygota</taxon>
        <taxon>Neoptera</taxon>
        <taxon>Polyneoptera</taxon>
        <taxon>Dictyoptera</taxon>
        <taxon>Blattodea</taxon>
        <taxon>Blaberoidea</taxon>
        <taxon>Blaberidae</taxon>
        <taxon>Diplopterinae</taxon>
        <taxon>Diploptera</taxon>
    </lineage>
</organism>
<feature type="region of interest" description="Disordered" evidence="11">
    <location>
        <begin position="52"/>
        <end position="94"/>
    </location>
</feature>
<evidence type="ECO:0000256" key="10">
    <source>
        <dbReference type="ARBA" id="ARBA00024938"/>
    </source>
</evidence>
<keyword evidence="9" id="KW-0325">Glycoprotein</keyword>
<evidence type="ECO:0000256" key="4">
    <source>
        <dbReference type="ARBA" id="ARBA00022692"/>
    </source>
</evidence>
<accession>A0AAD8AMJ5</accession>
<gene>
    <name evidence="12" type="ORF">L9F63_009326</name>
</gene>
<evidence type="ECO:0000313" key="12">
    <source>
        <dbReference type="EMBL" id="KAJ9600398.1"/>
    </source>
</evidence>
<comment type="subcellular location">
    <subcellularLocation>
        <location evidence="1">Endoplasmic reticulum membrane</location>
        <topology evidence="1">Multi-pass membrane protein</topology>
    </subcellularLocation>
</comment>
<keyword evidence="5" id="KW-0053">Apoptosis</keyword>
<comment type="subunit">
    <text evidence="3">Constitutively interacts with CASP4; required for the localization of procaspase 4 to the ER.</text>
</comment>
<keyword evidence="7" id="KW-1133">Transmembrane helix</keyword>
<comment type="caution">
    <text evidence="12">The sequence shown here is derived from an EMBL/GenBank/DDBJ whole genome shotgun (WGS) entry which is preliminary data.</text>
</comment>
<proteinExistence type="inferred from homology"/>
<evidence type="ECO:0008006" key="14">
    <source>
        <dbReference type="Google" id="ProtNLM"/>
    </source>
</evidence>
<dbReference type="PANTHER" id="PTHR13448:SF0">
    <property type="entry name" value="TRANSMEMBRANE PROTEIN 214"/>
    <property type="match status" value="1"/>
</dbReference>
<dbReference type="GO" id="GO:0005794">
    <property type="term" value="C:Golgi apparatus"/>
    <property type="evidence" value="ECO:0007669"/>
    <property type="project" value="TreeGrafter"/>
</dbReference>
<keyword evidence="4" id="KW-0812">Transmembrane</keyword>
<protein>
    <recommendedName>
        <fullName evidence="14">Transmembrane protein 214</fullName>
    </recommendedName>
</protein>
<evidence type="ECO:0000256" key="1">
    <source>
        <dbReference type="ARBA" id="ARBA00004477"/>
    </source>
</evidence>
<name>A0AAD8AMJ5_DIPPU</name>
<dbReference type="Proteomes" id="UP001233999">
    <property type="component" value="Unassembled WGS sequence"/>
</dbReference>
<sequence length="450" mass="51287">MSGQWEVVGKNKQKQSGQSKKLTKGEKKKFVENAPKVEDILPLAQVKSLYTALDNNKENRKPQGKDNNAKENEAKKTQKKQQPEKKKEVKEKPQIPKSLEMAVKMIDVKDLASELSIGKVRFQEAPLVWLKGLAEYLNLKLDHTNPVAAHKSNEYPLCVLTGEIREILKQALKDAGETPVQHFYHICLSSMANDMSKGTPVYGYRVMLQLMAFQNPSITTSNIPKLQSLLNSYQNRQQIGLAILTAVGQGGVKDIQVGVKVWLEVMLPLLELRNYTSFVIGYLKDILVNSSENKQVSQEQFFALLDVIHSANNLPNNMKQELLALSPELRIRSLKTESEKHLRNYFDPLLQRLQPTASKTFKEELLTCLVSCLNSDQHCYSTWRQLYTKHLPQSALLLQHIDSQWSTIKEKVTVKKLRETVCTFRVTNEELRKGKHKDEVHLSSCQHSCE</sequence>
<evidence type="ECO:0000256" key="11">
    <source>
        <dbReference type="SAM" id="MobiDB-lite"/>
    </source>
</evidence>
<dbReference type="Pfam" id="PF10151">
    <property type="entry name" value="TMEM214"/>
    <property type="match status" value="1"/>
</dbReference>
<evidence type="ECO:0000256" key="8">
    <source>
        <dbReference type="ARBA" id="ARBA00023136"/>
    </source>
</evidence>
<keyword evidence="13" id="KW-1185">Reference proteome</keyword>
<evidence type="ECO:0000256" key="7">
    <source>
        <dbReference type="ARBA" id="ARBA00022989"/>
    </source>
</evidence>
<dbReference type="GO" id="GO:0006915">
    <property type="term" value="P:apoptotic process"/>
    <property type="evidence" value="ECO:0007669"/>
    <property type="project" value="UniProtKB-KW"/>
</dbReference>
<dbReference type="PANTHER" id="PTHR13448">
    <property type="entry name" value="TRANSMEMBRANE PROTEIN 214"/>
    <property type="match status" value="1"/>
</dbReference>
<comment type="function">
    <text evidence="10">Critical mediator, in cooperation with CASP4, of endoplasmic reticulum-stress induced apoptosis. Required or the activation of CASP4 following endoplasmic reticulum stress.</text>
</comment>
<dbReference type="GO" id="GO:0005789">
    <property type="term" value="C:endoplasmic reticulum membrane"/>
    <property type="evidence" value="ECO:0007669"/>
    <property type="project" value="UniProtKB-SubCell"/>
</dbReference>
<reference evidence="12" key="1">
    <citation type="journal article" date="2023" name="IScience">
        <title>Live-bearing cockroach genome reveals convergent evolutionary mechanisms linked to viviparity in insects and beyond.</title>
        <authorList>
            <person name="Fouks B."/>
            <person name="Harrison M.C."/>
            <person name="Mikhailova A.A."/>
            <person name="Marchal E."/>
            <person name="English S."/>
            <person name="Carruthers M."/>
            <person name="Jennings E.C."/>
            <person name="Chiamaka E.L."/>
            <person name="Frigard R.A."/>
            <person name="Pippel M."/>
            <person name="Attardo G.M."/>
            <person name="Benoit J.B."/>
            <person name="Bornberg-Bauer E."/>
            <person name="Tobe S.S."/>
        </authorList>
    </citation>
    <scope>NUCLEOTIDE SEQUENCE</scope>
    <source>
        <strain evidence="12">Stay&amp;Tobe</strain>
    </source>
</reference>
<evidence type="ECO:0000256" key="6">
    <source>
        <dbReference type="ARBA" id="ARBA00022824"/>
    </source>
</evidence>
<evidence type="ECO:0000256" key="5">
    <source>
        <dbReference type="ARBA" id="ARBA00022703"/>
    </source>
</evidence>
<feature type="compositionally biased region" description="Basic and acidic residues" evidence="11">
    <location>
        <begin position="55"/>
        <end position="94"/>
    </location>
</feature>
<comment type="similarity">
    <text evidence="2">Belongs to the TMEM214 family.</text>
</comment>
<evidence type="ECO:0000256" key="9">
    <source>
        <dbReference type="ARBA" id="ARBA00023180"/>
    </source>
</evidence>
<dbReference type="AlphaFoldDB" id="A0AAD8AMJ5"/>
<reference evidence="12" key="2">
    <citation type="submission" date="2023-05" db="EMBL/GenBank/DDBJ databases">
        <authorList>
            <person name="Fouks B."/>
        </authorList>
    </citation>
    <scope>NUCLEOTIDE SEQUENCE</scope>
    <source>
        <strain evidence="12">Stay&amp;Tobe</strain>
        <tissue evidence="12">Testes</tissue>
    </source>
</reference>
<feature type="region of interest" description="Disordered" evidence="11">
    <location>
        <begin position="1"/>
        <end position="31"/>
    </location>
</feature>
<dbReference type="InterPro" id="IPR019308">
    <property type="entry name" value="TMEM214"/>
</dbReference>
<keyword evidence="8" id="KW-0472">Membrane</keyword>
<evidence type="ECO:0000256" key="3">
    <source>
        <dbReference type="ARBA" id="ARBA00011720"/>
    </source>
</evidence>